<dbReference type="EMBL" id="JALLAZ020001336">
    <property type="protein sequence ID" value="KAL3776724.1"/>
    <property type="molecule type" value="Genomic_DNA"/>
</dbReference>
<keyword evidence="2" id="KW-0732">Signal</keyword>
<accession>A0ABD3NLK3</accession>
<dbReference type="Proteomes" id="UP001530315">
    <property type="component" value="Unassembled WGS sequence"/>
</dbReference>
<dbReference type="AlphaFoldDB" id="A0ABD3NLK3"/>
<feature type="chain" id="PRO_5044870045" description="Methyltransferase domain-containing protein" evidence="2">
    <location>
        <begin position="20"/>
        <end position="765"/>
    </location>
</feature>
<dbReference type="PANTHER" id="PTHR32026">
    <property type="entry name" value="METHYLTRANSFERASE-LIKE PROTEIN 24"/>
    <property type="match status" value="1"/>
</dbReference>
<feature type="signal peptide" evidence="2">
    <location>
        <begin position="1"/>
        <end position="19"/>
    </location>
</feature>
<dbReference type="Pfam" id="PF13383">
    <property type="entry name" value="Methyltransf_22"/>
    <property type="match status" value="1"/>
</dbReference>
<feature type="region of interest" description="Disordered" evidence="1">
    <location>
        <begin position="369"/>
        <end position="392"/>
    </location>
</feature>
<feature type="domain" description="Methyltransferase" evidence="3">
    <location>
        <begin position="82"/>
        <end position="322"/>
    </location>
</feature>
<evidence type="ECO:0000313" key="4">
    <source>
        <dbReference type="EMBL" id="KAL3776724.1"/>
    </source>
</evidence>
<evidence type="ECO:0000313" key="5">
    <source>
        <dbReference type="Proteomes" id="UP001530315"/>
    </source>
</evidence>
<dbReference type="InterPro" id="IPR025714">
    <property type="entry name" value="Methyltranfer_dom"/>
</dbReference>
<evidence type="ECO:0000256" key="2">
    <source>
        <dbReference type="SAM" id="SignalP"/>
    </source>
</evidence>
<organism evidence="4 5">
    <name type="scientific">Stephanodiscus triporus</name>
    <dbReference type="NCBI Taxonomy" id="2934178"/>
    <lineage>
        <taxon>Eukaryota</taxon>
        <taxon>Sar</taxon>
        <taxon>Stramenopiles</taxon>
        <taxon>Ochrophyta</taxon>
        <taxon>Bacillariophyta</taxon>
        <taxon>Coscinodiscophyceae</taxon>
        <taxon>Thalassiosirophycidae</taxon>
        <taxon>Stephanodiscales</taxon>
        <taxon>Stephanodiscaceae</taxon>
        <taxon>Stephanodiscus</taxon>
    </lineage>
</organism>
<keyword evidence="5" id="KW-1185">Reference proteome</keyword>
<reference evidence="4 5" key="1">
    <citation type="submission" date="2024-10" db="EMBL/GenBank/DDBJ databases">
        <title>Updated reference genomes for cyclostephanoid diatoms.</title>
        <authorList>
            <person name="Roberts W.R."/>
            <person name="Alverson A.J."/>
        </authorList>
    </citation>
    <scope>NUCLEOTIDE SEQUENCE [LARGE SCALE GENOMIC DNA]</scope>
    <source>
        <strain evidence="4 5">AJA276-08</strain>
    </source>
</reference>
<dbReference type="PANTHER" id="PTHR32026:SF10">
    <property type="entry name" value="METHYLTRANSFERASE-LIKE PROTEIN 24-RELATED"/>
    <property type="match status" value="1"/>
</dbReference>
<dbReference type="InterPro" id="IPR026913">
    <property type="entry name" value="METTL24"/>
</dbReference>
<sequence length="765" mass="85449">MKEAKTALFCLVAFFAVKQFIVLRKGMQDGSLPVGLLENNQAVNRIHSTFDDAVLAPDSEMDVISTTSKSCAEILDKLDDTYNQRRKSRQSKEKGWTGLRLFDLFEPEATCFSEERFGSDSAKRFDAFGDGPKFVCGVDYLAAKAKAGSIDDPNCLIYSVGSNNDIRFEKAVHTHIKGCEVHTFDPTIEEDAFIGGDYTTFHMWGLGTDGGKEGQSMRFKGAGIRKSFETLINDLGHENRTIDILKIDCQGCEYAAMPPLFGLIASGRIRVNQVLIELHATSTPSSTRLYDFFMAADRAKLRITHKERNHWGCAGHKCVEYALTSESFLREANGAILCPAIGDPKIETAVMADRDFKSDTAIMPRSAANDAELPLTDTHSPQLRQGPGNKQAPSQEYKWIWINVKTFAEGIAGWRTTFMELLHLARLANCTIVEPCMSDDGRLGSCLNSNGIPVSKIFDLSDALHPSNQHLPVLMPYNEYIIHQNSTAFLTKTEFTLCMTILNRDTARCPSSKLRPLQIKPEIRQNTSSSTLILHLEDLWRHEGSVGNLAKMLGVNNEGSVPNELLFHPSHVRTVEKILRRSNITDGIFSVIHWRAEKKGMDVIECANAVINAKNQIEQDKGSHPFIILTSLNKNASMMWSGSKKQINGKHSHVIQALDMLRDQNFLKLDELMLGRMRTKNVGMLAIYDLILALKSKSFASCARDEEYGCNIGDAEQVCERCNHIGKFGSLAISLRKRSLMHANDSSWGCWPQLGRGHERFQTNR</sequence>
<evidence type="ECO:0000259" key="3">
    <source>
        <dbReference type="Pfam" id="PF13383"/>
    </source>
</evidence>
<proteinExistence type="predicted"/>
<comment type="caution">
    <text evidence="4">The sequence shown here is derived from an EMBL/GenBank/DDBJ whole genome shotgun (WGS) entry which is preliminary data.</text>
</comment>
<gene>
    <name evidence="4" type="ORF">ACHAW5_010647</name>
</gene>
<name>A0ABD3NLK3_9STRA</name>
<evidence type="ECO:0000256" key="1">
    <source>
        <dbReference type="SAM" id="MobiDB-lite"/>
    </source>
</evidence>
<protein>
    <recommendedName>
        <fullName evidence="3">Methyltransferase domain-containing protein</fullName>
    </recommendedName>
</protein>